<protein>
    <submittedName>
        <fullName evidence="2">Uncharacterized protein</fullName>
    </submittedName>
</protein>
<evidence type="ECO:0000313" key="3">
    <source>
        <dbReference type="Proteomes" id="UP000237481"/>
    </source>
</evidence>
<comment type="caution">
    <text evidence="2">The sequence shown here is derived from an EMBL/GenBank/DDBJ whole genome shotgun (WGS) entry which is preliminary data.</text>
</comment>
<dbReference type="OrthoDB" id="4926948at2759"/>
<dbReference type="Proteomes" id="UP000237481">
    <property type="component" value="Unassembled WGS sequence"/>
</dbReference>
<reference evidence="2 3" key="1">
    <citation type="submission" date="2018-01" db="EMBL/GenBank/DDBJ databases">
        <title>Harnessing the power of phylogenomics to disentangle the directionality and signatures of interkingdom host jumping in the parasitic fungal genus Tolypocladium.</title>
        <authorList>
            <person name="Quandt C.A."/>
            <person name="Patterson W."/>
            <person name="Spatafora J.W."/>
        </authorList>
    </citation>
    <scope>NUCLEOTIDE SEQUENCE [LARGE SCALE GENOMIC DNA]</scope>
    <source>
        <strain evidence="2 3">NRBC 100945</strain>
    </source>
</reference>
<dbReference type="AlphaFoldDB" id="A0A2S4L621"/>
<organism evidence="2 3">
    <name type="scientific">Tolypocladium paradoxum</name>
    <dbReference type="NCBI Taxonomy" id="94208"/>
    <lineage>
        <taxon>Eukaryota</taxon>
        <taxon>Fungi</taxon>
        <taxon>Dikarya</taxon>
        <taxon>Ascomycota</taxon>
        <taxon>Pezizomycotina</taxon>
        <taxon>Sordariomycetes</taxon>
        <taxon>Hypocreomycetidae</taxon>
        <taxon>Hypocreales</taxon>
        <taxon>Ophiocordycipitaceae</taxon>
        <taxon>Tolypocladium</taxon>
    </lineage>
</organism>
<sequence length="414" mass="46678">MPPRSITESFDRSLPTGARGEDEGYPLAHVSGPSTENADPPLFAFEVSYDIWNRYANDVLGVVNLTQHRLASWEDTRLLLAEADVSDAAAAQLINPVDLALSIRHPGRITSLNQYQVGSARADKCWYRPTSTGVNYFAVLDYKRPAVIRDWEIEDAFVLRGDRFDQEVAIARDEGSLFEENSLILVKQAVNYASQYNTDYVALFDWNSLLLFVMGDPAALTVVSVFQAFQQSHPIRVKSLHKELYLVQGPDNIREVFKSSWTSTSIFMHQEVFTRDNFHPSAVGASGDDPLWEGRFFRDRQRVFAEMDDMNADAIASEDSGAIWASTPQLRHGHPRSLPRRRFLAKVRREVARCTSEFRSGIGFDINPLIENPLLLSIFAEFGVEVLRGFGFGTLRVVGKVPVSIRRRSEKQSD</sequence>
<accession>A0A2S4L621</accession>
<name>A0A2S4L621_9HYPO</name>
<evidence type="ECO:0000313" key="2">
    <source>
        <dbReference type="EMBL" id="POR37870.1"/>
    </source>
</evidence>
<dbReference type="STRING" id="94208.A0A2S4L621"/>
<feature type="region of interest" description="Disordered" evidence="1">
    <location>
        <begin position="1"/>
        <end position="33"/>
    </location>
</feature>
<proteinExistence type="predicted"/>
<gene>
    <name evidence="2" type="ORF">TPAR_01936</name>
</gene>
<evidence type="ECO:0000256" key="1">
    <source>
        <dbReference type="SAM" id="MobiDB-lite"/>
    </source>
</evidence>
<keyword evidence="3" id="KW-1185">Reference proteome</keyword>
<dbReference type="EMBL" id="PKSG01000195">
    <property type="protein sequence ID" value="POR37870.1"/>
    <property type="molecule type" value="Genomic_DNA"/>
</dbReference>